<dbReference type="PANTHER" id="PTHR12227:SF0">
    <property type="entry name" value="GLYCERATE KINASE"/>
    <property type="match status" value="1"/>
</dbReference>
<dbReference type="Pfam" id="PF13660">
    <property type="entry name" value="DUF4147"/>
    <property type="match status" value="1"/>
</dbReference>
<dbReference type="AlphaFoldDB" id="A0A930UF60"/>
<gene>
    <name evidence="3" type="ORF">ISN26_00855</name>
</gene>
<accession>A0A930UF60</accession>
<feature type="domain" description="MOFRL-associated" evidence="2">
    <location>
        <begin position="7"/>
        <end position="226"/>
    </location>
</feature>
<name>A0A930UF60_9GAMM</name>
<protein>
    <submittedName>
        <fullName evidence="3">Glycerate kinase</fullName>
    </submittedName>
</protein>
<dbReference type="SUPFAM" id="SSF82544">
    <property type="entry name" value="GckA/TtuD-like"/>
    <property type="match status" value="1"/>
</dbReference>
<dbReference type="GO" id="GO:0005737">
    <property type="term" value="C:cytoplasm"/>
    <property type="evidence" value="ECO:0007669"/>
    <property type="project" value="TreeGrafter"/>
</dbReference>
<feature type="domain" description="MOFRL" evidence="1">
    <location>
        <begin position="297"/>
        <end position="402"/>
    </location>
</feature>
<keyword evidence="3" id="KW-0808">Transferase</keyword>
<dbReference type="InterPro" id="IPR039760">
    <property type="entry name" value="MOFRL_protein"/>
</dbReference>
<dbReference type="GO" id="GO:0008887">
    <property type="term" value="F:glycerate kinase activity"/>
    <property type="evidence" value="ECO:0007669"/>
    <property type="project" value="InterPro"/>
</dbReference>
<evidence type="ECO:0000259" key="1">
    <source>
        <dbReference type="Pfam" id="PF05161"/>
    </source>
</evidence>
<comment type="caution">
    <text evidence="3">The sequence shown here is derived from an EMBL/GenBank/DDBJ whole genome shotgun (WGS) entry which is preliminary data.</text>
</comment>
<evidence type="ECO:0000313" key="4">
    <source>
        <dbReference type="Proteomes" id="UP000604381"/>
    </source>
</evidence>
<dbReference type="Pfam" id="PF05161">
    <property type="entry name" value="MOFRL"/>
    <property type="match status" value="1"/>
</dbReference>
<proteinExistence type="predicted"/>
<keyword evidence="3" id="KW-0418">Kinase</keyword>
<dbReference type="InterPro" id="IPR025286">
    <property type="entry name" value="MOFRL_assoc_dom"/>
</dbReference>
<keyword evidence="4" id="KW-1185">Reference proteome</keyword>
<organism evidence="3 4">
    <name type="scientific">Candidatus Amphirhobacter heronislandensis</name>
    <dbReference type="NCBI Taxonomy" id="1732024"/>
    <lineage>
        <taxon>Bacteria</taxon>
        <taxon>Pseudomonadati</taxon>
        <taxon>Pseudomonadota</taxon>
        <taxon>Gammaproteobacteria</taxon>
        <taxon>Candidatus Tethybacterales</taxon>
        <taxon>Candidatus Tethybacteraceae</taxon>
        <taxon>Candidatus Amphirhobacter</taxon>
    </lineage>
</organism>
<dbReference type="InterPro" id="IPR037035">
    <property type="entry name" value="GK-like_C_sf"/>
</dbReference>
<dbReference type="Proteomes" id="UP000604381">
    <property type="component" value="Unassembled WGS sequence"/>
</dbReference>
<dbReference type="InterPro" id="IPR038614">
    <property type="entry name" value="GK_N_sf"/>
</dbReference>
<evidence type="ECO:0000313" key="3">
    <source>
        <dbReference type="EMBL" id="MBF2734641.1"/>
    </source>
</evidence>
<evidence type="ECO:0000259" key="2">
    <source>
        <dbReference type="Pfam" id="PF13660"/>
    </source>
</evidence>
<dbReference type="InterPro" id="IPR007835">
    <property type="entry name" value="MOFRL"/>
</dbReference>
<dbReference type="Gene3D" id="3.40.1480.10">
    <property type="entry name" value="MOFRL domain"/>
    <property type="match status" value="1"/>
</dbReference>
<dbReference type="EMBL" id="JADHEI010000009">
    <property type="protein sequence ID" value="MBF2734641.1"/>
    <property type="molecule type" value="Genomic_DNA"/>
</dbReference>
<sequence length="413" mass="41413">MQAEERLRALYAAAVDAARPAGRIEVPAALAPKGRLIVLGAGKAAGSMAAAFEEACEQPIAAGLVVTSYGNAAPTRAIEVVEASHPVPDANGLRAAERIMALAKEAGPDDAVVFLGSGGGSALLALPAPGLELADKQAITKALLASGAPITEINNVRKSLSAVKGGRLAQAAAPARVLSYLISDMPGDDAALIASGPTLASPQGFEPLAVLEKHGVEVDERVREAIAANPAPAALAGAEYKVIAKAADSLAAAAALADSWGWEARILGDAIEGEARAVARTMAAEARALQSGLARPVALLSGGETTVEVRGEGKGGRNQEFCLALALALDGQAGIHAIAADTDGIDGATVHAGAVVAPDSLARMQEQGVDPQACLEANDAQRAFEAAGGLVTTGPSLTNVNDFRAVLVEPAAA</sequence>
<dbReference type="Gene3D" id="3.40.50.10180">
    <property type="entry name" value="Glycerate kinase, MOFRL-like N-terminal domain"/>
    <property type="match status" value="1"/>
</dbReference>
<dbReference type="PANTHER" id="PTHR12227">
    <property type="entry name" value="GLYCERATE KINASE"/>
    <property type="match status" value="1"/>
</dbReference>
<reference evidence="3" key="1">
    <citation type="submission" date="2020-10" db="EMBL/GenBank/DDBJ databases">
        <title>An improved Amphimedon queenslandica hologenome assembly reveals how three proteobacterial symbionts can extend the metabolic phenotypic of their marine sponge host.</title>
        <authorList>
            <person name="Degnan B."/>
            <person name="Degnan S."/>
            <person name="Xiang X."/>
        </authorList>
    </citation>
    <scope>NUCLEOTIDE SEQUENCE</scope>
    <source>
        <strain evidence="3">AqS2</strain>
    </source>
</reference>